<evidence type="ECO:0000313" key="2">
    <source>
        <dbReference type="EMBL" id="MDQ0506984.1"/>
    </source>
</evidence>
<proteinExistence type="predicted"/>
<dbReference type="PANTHER" id="PTHR35399">
    <property type="entry name" value="SLR8030 PROTEIN"/>
    <property type="match status" value="1"/>
</dbReference>
<dbReference type="InterPro" id="IPR008557">
    <property type="entry name" value="PhoX"/>
</dbReference>
<dbReference type="PANTHER" id="PTHR35399:SF2">
    <property type="entry name" value="DUF839 DOMAIN-CONTAINING PROTEIN"/>
    <property type="match status" value="1"/>
</dbReference>
<keyword evidence="3" id="KW-1185">Reference proteome</keyword>
<feature type="region of interest" description="Disordered" evidence="1">
    <location>
        <begin position="628"/>
        <end position="655"/>
    </location>
</feature>
<gene>
    <name evidence="2" type="ORF">QOZ94_003799</name>
</gene>
<organism evidence="2 3">
    <name type="scientific">Xanthobacter agilis</name>
    <dbReference type="NCBI Taxonomy" id="47492"/>
    <lineage>
        <taxon>Bacteria</taxon>
        <taxon>Pseudomonadati</taxon>
        <taxon>Pseudomonadota</taxon>
        <taxon>Alphaproteobacteria</taxon>
        <taxon>Hyphomicrobiales</taxon>
        <taxon>Xanthobacteraceae</taxon>
        <taxon>Xanthobacter</taxon>
    </lineage>
</organism>
<comment type="caution">
    <text evidence="2">The sequence shown here is derived from an EMBL/GenBank/DDBJ whole genome shotgun (WGS) entry which is preliminary data.</text>
</comment>
<dbReference type="Proteomes" id="UP001241747">
    <property type="component" value="Unassembled WGS sequence"/>
</dbReference>
<dbReference type="PROSITE" id="PS51318">
    <property type="entry name" value="TAT"/>
    <property type="match status" value="1"/>
</dbReference>
<dbReference type="RefSeq" id="WP_237346530.1">
    <property type="nucleotide sequence ID" value="NZ_JABWGX010000020.1"/>
</dbReference>
<sequence>MAIRRAPNGAAADAPFVPSARFKAAADDQPASPPGATFGDVLAERLGRRDLIRGLLGVAALGAGLSSLATAVGTTAARAADADDTAVDRFPFAELTAPADATIHVAEGHDAQVLVRWGDPVLPDAPAFDPHAQSPEAQARQFGYNNDFIGVIPLPEHDPARRALLVVNHEYTNEELMFPGIGAQTAKTGFPDMTRARVDIEMAAHGGSVLEIARMDGRWQVVAGSPHARRITAETPMALTGPAAGSRWLVTSADPHGRTVKGMLNNCSGGVTPWGTWLSCEENINSYFSGTRDGLADAEALKRYAIPGNATAWARYHDRFDLQKEPNEPNRFGWVVEIDPLDPSAPPKKRTALGRMKHEGAAGLTNGDGRYVVYLGDDQKMEHVYRFVSRAKVDPSDRAANRDLLDAGTLSVAVFHGDGSGEWRDLVFGQGPLTPANGFADQAQVLVHARLAATHLGATRMDRPEDVEANPKTNKVYVMLTANDTRTEMEVEPANPRAKNIHGHILEITPAGGDHAARAFTWDVLVRCGDPAKAEGGAVFSPATTAFGWFGNPDNCAVDHQGRLWIATDGNTPRATDRTDGLFALETEGPARGTAKRLVSVPIGAELCGPFFTADDTTLFVAVQHPGESQDGRVSSFDAPSTRWPDFAPDMPPRPSVVAITRKGGGPVGS</sequence>
<accession>A0ABU0LIQ4</accession>
<dbReference type="EMBL" id="JAUSVY010000011">
    <property type="protein sequence ID" value="MDQ0506984.1"/>
    <property type="molecule type" value="Genomic_DNA"/>
</dbReference>
<protein>
    <submittedName>
        <fullName evidence="2">Secreted PhoX family phosphatase</fullName>
    </submittedName>
</protein>
<evidence type="ECO:0000313" key="3">
    <source>
        <dbReference type="Proteomes" id="UP001241747"/>
    </source>
</evidence>
<dbReference type="Pfam" id="PF05787">
    <property type="entry name" value="PhoX"/>
    <property type="match status" value="1"/>
</dbReference>
<name>A0ABU0LIQ4_XANAG</name>
<evidence type="ECO:0000256" key="1">
    <source>
        <dbReference type="SAM" id="MobiDB-lite"/>
    </source>
</evidence>
<reference evidence="2 3" key="1">
    <citation type="submission" date="2023-07" db="EMBL/GenBank/DDBJ databases">
        <title>Genomic Encyclopedia of Type Strains, Phase IV (KMG-IV): sequencing the most valuable type-strain genomes for metagenomic binning, comparative biology and taxonomic classification.</title>
        <authorList>
            <person name="Goeker M."/>
        </authorList>
    </citation>
    <scope>NUCLEOTIDE SEQUENCE [LARGE SCALE GENOMIC DNA]</scope>
    <source>
        <strain evidence="2 3">DSM 3770</strain>
    </source>
</reference>
<dbReference type="InterPro" id="IPR006311">
    <property type="entry name" value="TAT_signal"/>
</dbReference>
<dbReference type="SUPFAM" id="SSF63829">
    <property type="entry name" value="Calcium-dependent phosphotriesterase"/>
    <property type="match status" value="1"/>
</dbReference>